<sequence>MMNYNKDVMFVVTEGNPINGMSHVDLLLILFIFKEAFVIVGLTVVFLQTTFKRFVACFPSYSCCDSRGSWTSKLSRWYYSKLKTASFFIDFTIGSLYLLFIMAKNMSTLYRMVQYVSMLLSGQVNNSTHTMYEKMSNIANIAWNATLFVMLSRLRDWQAVGTGTQNETAFDGSVLADTPFDFW</sequence>
<protein>
    <submittedName>
        <fullName evidence="2">Uncharacterized protein</fullName>
    </submittedName>
</protein>
<feature type="transmembrane region" description="Helical" evidence="1">
    <location>
        <begin position="26"/>
        <end position="47"/>
    </location>
</feature>
<keyword evidence="1" id="KW-0812">Transmembrane</keyword>
<name>A0A6T8MCP5_HEMAN</name>
<proteinExistence type="predicted"/>
<dbReference type="AlphaFoldDB" id="A0A6T8MCP5"/>
<organism evidence="2">
    <name type="scientific">Hemiselmis andersenii</name>
    <name type="common">Cryptophyte alga</name>
    <dbReference type="NCBI Taxonomy" id="464988"/>
    <lineage>
        <taxon>Eukaryota</taxon>
        <taxon>Cryptophyceae</taxon>
        <taxon>Cryptomonadales</taxon>
        <taxon>Hemiselmidaceae</taxon>
        <taxon>Hemiselmis</taxon>
    </lineage>
</organism>
<reference evidence="2" key="1">
    <citation type="submission" date="2021-01" db="EMBL/GenBank/DDBJ databases">
        <authorList>
            <person name="Corre E."/>
            <person name="Pelletier E."/>
            <person name="Niang G."/>
            <person name="Scheremetjew M."/>
            <person name="Finn R."/>
            <person name="Kale V."/>
            <person name="Holt S."/>
            <person name="Cochrane G."/>
            <person name="Meng A."/>
            <person name="Brown T."/>
            <person name="Cohen L."/>
        </authorList>
    </citation>
    <scope>NUCLEOTIDE SEQUENCE</scope>
    <source>
        <strain evidence="2">CCMP441</strain>
    </source>
</reference>
<dbReference type="EMBL" id="HBFK01023819">
    <property type="protein sequence ID" value="CAD8748203.1"/>
    <property type="molecule type" value="Transcribed_RNA"/>
</dbReference>
<keyword evidence="1" id="KW-0472">Membrane</keyword>
<evidence type="ECO:0000313" key="2">
    <source>
        <dbReference type="EMBL" id="CAD8748203.1"/>
    </source>
</evidence>
<feature type="transmembrane region" description="Helical" evidence="1">
    <location>
        <begin position="85"/>
        <end position="103"/>
    </location>
</feature>
<gene>
    <name evidence="2" type="ORF">HAND1043_LOCUS14700</name>
</gene>
<accession>A0A6T8MCP5</accession>
<evidence type="ECO:0000256" key="1">
    <source>
        <dbReference type="SAM" id="Phobius"/>
    </source>
</evidence>
<keyword evidence="1" id="KW-1133">Transmembrane helix</keyword>